<evidence type="ECO:0000313" key="3">
    <source>
        <dbReference type="Proteomes" id="UP000516052"/>
    </source>
</evidence>
<gene>
    <name evidence="2" type="ORF">IAG44_19965</name>
</gene>
<dbReference type="KEGG" id="sroi:IAG44_19965"/>
<proteinExistence type="predicted"/>
<dbReference type="Proteomes" id="UP000516052">
    <property type="component" value="Chromosome"/>
</dbReference>
<keyword evidence="2" id="KW-0540">Nuclease</keyword>
<evidence type="ECO:0000313" key="2">
    <source>
        <dbReference type="EMBL" id="QNP71482.1"/>
    </source>
</evidence>
<sequence>MSIVSSDQLTRLQGMINETVLLESRSLRESVAERTEVLDRVRVLSMLPDGVHVTTAMVAEYFGVGTEAIKSLVKDHRTELEASGYRVLTGTSLRSFKDLTGVQPSTSSLALYPRRAVLNVAMLLRDSETARQVRVYLLDMEYMVRSQPVDNSVHRLSESIHELVDERIVHILGKTVVPMFNALIETSGEHRKELVSLRTDVQAVERRLRQHRARLRRMLSAV</sequence>
<evidence type="ECO:0000256" key="1">
    <source>
        <dbReference type="SAM" id="Coils"/>
    </source>
</evidence>
<protein>
    <submittedName>
        <fullName evidence="2">Restriction endonuclease</fullName>
    </submittedName>
</protein>
<keyword evidence="2" id="KW-0255">Endonuclease</keyword>
<reference evidence="2 3" key="1">
    <citation type="submission" date="2020-08" db="EMBL/GenBank/DDBJ databases">
        <title>A novel species.</title>
        <authorList>
            <person name="Gao J."/>
        </authorList>
    </citation>
    <scope>NUCLEOTIDE SEQUENCE [LARGE SCALE GENOMIC DNA]</scope>
    <source>
        <strain evidence="2 3">CRXT-G-22</strain>
    </source>
</reference>
<feature type="coiled-coil region" evidence="1">
    <location>
        <begin position="194"/>
        <end position="221"/>
    </location>
</feature>
<dbReference type="AlphaFoldDB" id="A0A7H0IFB6"/>
<name>A0A7H0IFB6_9ACTN</name>
<keyword evidence="2" id="KW-0378">Hydrolase</keyword>
<keyword evidence="3" id="KW-1185">Reference proteome</keyword>
<organism evidence="2 3">
    <name type="scientific">Streptomyces roseirectus</name>
    <dbReference type="NCBI Taxonomy" id="2768066"/>
    <lineage>
        <taxon>Bacteria</taxon>
        <taxon>Bacillati</taxon>
        <taxon>Actinomycetota</taxon>
        <taxon>Actinomycetes</taxon>
        <taxon>Kitasatosporales</taxon>
        <taxon>Streptomycetaceae</taxon>
        <taxon>Streptomyces</taxon>
    </lineage>
</organism>
<dbReference type="EMBL" id="CP060828">
    <property type="protein sequence ID" value="QNP71482.1"/>
    <property type="molecule type" value="Genomic_DNA"/>
</dbReference>
<accession>A0A7H0IFB6</accession>
<keyword evidence="1" id="KW-0175">Coiled coil</keyword>
<dbReference type="GO" id="GO:0004519">
    <property type="term" value="F:endonuclease activity"/>
    <property type="evidence" value="ECO:0007669"/>
    <property type="project" value="UniProtKB-KW"/>
</dbReference>